<dbReference type="GO" id="GO:0005524">
    <property type="term" value="F:ATP binding"/>
    <property type="evidence" value="ECO:0007669"/>
    <property type="project" value="InterPro"/>
</dbReference>
<reference evidence="3" key="2">
    <citation type="submission" date="2021-04" db="EMBL/GenBank/DDBJ databases">
        <authorList>
            <person name="Gilroy R."/>
        </authorList>
    </citation>
    <scope>NUCLEOTIDE SEQUENCE</scope>
    <source>
        <strain evidence="3">5790</strain>
    </source>
</reference>
<evidence type="ECO:0000256" key="1">
    <source>
        <dbReference type="ARBA" id="ARBA00006354"/>
    </source>
</evidence>
<protein>
    <submittedName>
        <fullName evidence="3">YifB family Mg chelatase-like AAA ATPase</fullName>
    </submittedName>
</protein>
<reference evidence="3" key="1">
    <citation type="journal article" date="2021" name="PeerJ">
        <title>Extensive microbial diversity within the chicken gut microbiome revealed by metagenomics and culture.</title>
        <authorList>
            <person name="Gilroy R."/>
            <person name="Ravi A."/>
            <person name="Getino M."/>
            <person name="Pursley I."/>
            <person name="Horton D.L."/>
            <person name="Alikhan N.F."/>
            <person name="Baker D."/>
            <person name="Gharbi K."/>
            <person name="Hall N."/>
            <person name="Watson M."/>
            <person name="Adriaenssens E.M."/>
            <person name="Foster-Nyarko E."/>
            <person name="Jarju S."/>
            <person name="Secka A."/>
            <person name="Antonio M."/>
            <person name="Oren A."/>
            <person name="Chaudhuri R.R."/>
            <person name="La Ragione R."/>
            <person name="Hildebrand F."/>
            <person name="Pallen M.J."/>
        </authorList>
    </citation>
    <scope>NUCLEOTIDE SEQUENCE</scope>
    <source>
        <strain evidence="3">5790</strain>
    </source>
</reference>
<dbReference type="CDD" id="cd00009">
    <property type="entry name" value="AAA"/>
    <property type="match status" value="1"/>
</dbReference>
<dbReference type="AlphaFoldDB" id="A0A9D1TKX4"/>
<organism evidence="3 4">
    <name type="scientific">Candidatus Monoglobus merdigallinarum</name>
    <dbReference type="NCBI Taxonomy" id="2838698"/>
    <lineage>
        <taxon>Bacteria</taxon>
        <taxon>Bacillati</taxon>
        <taxon>Bacillota</taxon>
        <taxon>Clostridia</taxon>
        <taxon>Monoglobales</taxon>
        <taxon>Monoglobaceae</taxon>
        <taxon>Monoglobus</taxon>
    </lineage>
</organism>
<comment type="caution">
    <text evidence="3">The sequence shown here is derived from an EMBL/GenBank/DDBJ whole genome shotgun (WGS) entry which is preliminary data.</text>
</comment>
<dbReference type="InterPro" id="IPR020568">
    <property type="entry name" value="Ribosomal_Su5_D2-typ_SF"/>
</dbReference>
<comment type="similarity">
    <text evidence="1">Belongs to the Mg-chelatase subunits D/I family. ComM subfamily.</text>
</comment>
<name>A0A9D1TKX4_9FIRM</name>
<dbReference type="InterPro" id="IPR027417">
    <property type="entry name" value="P-loop_NTPase"/>
</dbReference>
<dbReference type="SUPFAM" id="SSF54211">
    <property type="entry name" value="Ribosomal protein S5 domain 2-like"/>
    <property type="match status" value="1"/>
</dbReference>
<accession>A0A9D1TKX4</accession>
<gene>
    <name evidence="3" type="ORF">H9900_00210</name>
</gene>
<evidence type="ECO:0000313" key="3">
    <source>
        <dbReference type="EMBL" id="HIV85215.1"/>
    </source>
</evidence>
<dbReference type="InterPro" id="IPR004482">
    <property type="entry name" value="Mg_chelat-rel"/>
</dbReference>
<evidence type="ECO:0000259" key="2">
    <source>
        <dbReference type="SMART" id="SM00382"/>
    </source>
</evidence>
<sequence length="510" mass="55820">MITKVSSCGIRGIDGYRITVETSVSGGFPGWEIVGLPDTSVREAKERVRSALTSFGYMIPGKKIVVNLAPADVRKEGAYLDLPMAVGVLTASEQVYARDVEKCAFMGELSLDGSVKPVSGILPMAIEAYQLGITEVFVPEENAAEAALVSGINVYGVSDLGALTEHLSGSRRIPPLEINVEELFDRAGEHSLDFAEVRGQENVKRAIEVAAAGGHNLLLIGPPGSGKTMLAKRIPSILPDMTFDEALEATKVYSIAGMLKRGEPMIMSRPFRSPHHTVSAVGLSGGGTYPKPGEISLAHNGVLFLDELPEFRKDALEVMRQPLEDGVITITRTSGTLTYPCEIMLVASMNPCPCGYFGDKNHECICTPQKISKYLNRISGPLLDRIDLHIEVPAVEYSDLESRKKTEPSSEIKKRIDRARKLQTERYKNDGIYSNSRLTAPLIDKYCVLDSATNKMLKEAFERLGMSARGYNRTLKVARTIADLDGSENIEQGHIAEAIQYRSLDRKLWT</sequence>
<dbReference type="Pfam" id="PF13541">
    <property type="entry name" value="ChlI"/>
    <property type="match status" value="1"/>
</dbReference>
<dbReference type="InterPro" id="IPR000523">
    <property type="entry name" value="Mg_chelatse_chII-like_cat_dom"/>
</dbReference>
<dbReference type="Pfam" id="PF01078">
    <property type="entry name" value="Mg_chelatase"/>
    <property type="match status" value="1"/>
</dbReference>
<dbReference type="InterPro" id="IPR003593">
    <property type="entry name" value="AAA+_ATPase"/>
</dbReference>
<dbReference type="InterPro" id="IPR045006">
    <property type="entry name" value="CHLI-like"/>
</dbReference>
<dbReference type="NCBIfam" id="TIGR00368">
    <property type="entry name" value="YifB family Mg chelatase-like AAA ATPase"/>
    <property type="match status" value="1"/>
</dbReference>
<dbReference type="Pfam" id="PF13335">
    <property type="entry name" value="Mg_chelatase_C"/>
    <property type="match status" value="1"/>
</dbReference>
<dbReference type="EMBL" id="DXIJ01000003">
    <property type="protein sequence ID" value="HIV85215.1"/>
    <property type="molecule type" value="Genomic_DNA"/>
</dbReference>
<dbReference type="Gene3D" id="3.40.50.300">
    <property type="entry name" value="P-loop containing nucleotide triphosphate hydrolases"/>
    <property type="match status" value="1"/>
</dbReference>
<dbReference type="Gene3D" id="3.30.230.10">
    <property type="match status" value="1"/>
</dbReference>
<evidence type="ECO:0000313" key="4">
    <source>
        <dbReference type="Proteomes" id="UP000824162"/>
    </source>
</evidence>
<feature type="domain" description="AAA+ ATPase" evidence="2">
    <location>
        <begin position="213"/>
        <end position="396"/>
    </location>
</feature>
<dbReference type="Proteomes" id="UP000824162">
    <property type="component" value="Unassembled WGS sequence"/>
</dbReference>
<dbReference type="InterPro" id="IPR025158">
    <property type="entry name" value="Mg_chelat-rel_C"/>
</dbReference>
<dbReference type="SUPFAM" id="SSF52540">
    <property type="entry name" value="P-loop containing nucleoside triphosphate hydrolases"/>
    <property type="match status" value="1"/>
</dbReference>
<dbReference type="SMART" id="SM00382">
    <property type="entry name" value="AAA"/>
    <property type="match status" value="1"/>
</dbReference>
<dbReference type="PANTHER" id="PTHR32039">
    <property type="entry name" value="MAGNESIUM-CHELATASE SUBUNIT CHLI"/>
    <property type="match status" value="1"/>
</dbReference>
<dbReference type="InterPro" id="IPR014721">
    <property type="entry name" value="Ribsml_uS5_D2-typ_fold_subgr"/>
</dbReference>
<dbReference type="PANTHER" id="PTHR32039:SF7">
    <property type="entry name" value="COMPETENCE PROTEIN COMM"/>
    <property type="match status" value="1"/>
</dbReference>
<proteinExistence type="inferred from homology"/>